<keyword evidence="2" id="KW-0732">Signal</keyword>
<organism evidence="3 4">
    <name type="scientific">Nitzschia inconspicua</name>
    <dbReference type="NCBI Taxonomy" id="303405"/>
    <lineage>
        <taxon>Eukaryota</taxon>
        <taxon>Sar</taxon>
        <taxon>Stramenopiles</taxon>
        <taxon>Ochrophyta</taxon>
        <taxon>Bacillariophyta</taxon>
        <taxon>Bacillariophyceae</taxon>
        <taxon>Bacillariophycidae</taxon>
        <taxon>Bacillariales</taxon>
        <taxon>Bacillariaceae</taxon>
        <taxon>Nitzschia</taxon>
    </lineage>
</organism>
<feature type="compositionally biased region" description="Polar residues" evidence="1">
    <location>
        <begin position="120"/>
        <end position="129"/>
    </location>
</feature>
<evidence type="ECO:0000313" key="3">
    <source>
        <dbReference type="EMBL" id="KAG7348561.1"/>
    </source>
</evidence>
<evidence type="ECO:0000256" key="1">
    <source>
        <dbReference type="SAM" id="MobiDB-lite"/>
    </source>
</evidence>
<name>A0A9K3KRZ8_9STRA</name>
<accession>A0A9K3KRZ8</accession>
<evidence type="ECO:0000256" key="2">
    <source>
        <dbReference type="SAM" id="SignalP"/>
    </source>
</evidence>
<sequence>MTNPSRISKPLRRFLALSILLILLSKPVESVGAYLRKRVANDSEGNEFGRELKLFQDNYGFDVMPSKKYANRAHRRATKRHIVDATHQKEMFDVEKDMELAGFVDRMLQQSMSLSMSMQTGSPTATPIQPRSLPPTLVPTSAPTLEPTPALTEYIMPTSLPTKAPTSPPPVEIQETAFPTKAPTSPPPVEIQETAYPTKTPTSPPPVEIQETAYPTKAPYSAPTPVPTESQTYLPTSAPTIVQYTLSPTSPPTVPNGFPTIPQDVSDAQRDANVRVLSAQQTPGVCNGPSNGVGCASESQEMQGGNPNDIVNCYSAATTGLSPPFQLTAVRFWMGDSTMPPAELSIEVWAGTVEFGPTTTNLYSQPLHGYVPGENTAQVTETLLIFDAEFCVGVKSSSMTDGLRIQTDAGQSGASSYLMSPRCGVPEFKSLGEIASPGDFCIEAMVTEAAL</sequence>
<dbReference type="Proteomes" id="UP000693970">
    <property type="component" value="Unassembled WGS sequence"/>
</dbReference>
<evidence type="ECO:0000313" key="4">
    <source>
        <dbReference type="Proteomes" id="UP000693970"/>
    </source>
</evidence>
<keyword evidence="4" id="KW-1185">Reference proteome</keyword>
<reference evidence="3" key="1">
    <citation type="journal article" date="2021" name="Sci. Rep.">
        <title>Diploid genomic architecture of Nitzschia inconspicua, an elite biomass production diatom.</title>
        <authorList>
            <person name="Oliver A."/>
            <person name="Podell S."/>
            <person name="Pinowska A."/>
            <person name="Traller J.C."/>
            <person name="Smith S.R."/>
            <person name="McClure R."/>
            <person name="Beliaev A."/>
            <person name="Bohutskyi P."/>
            <person name="Hill E.A."/>
            <person name="Rabines A."/>
            <person name="Zheng H."/>
            <person name="Allen L.Z."/>
            <person name="Kuo A."/>
            <person name="Grigoriev I.V."/>
            <person name="Allen A.E."/>
            <person name="Hazlebeck D."/>
            <person name="Allen E.E."/>
        </authorList>
    </citation>
    <scope>NUCLEOTIDE SEQUENCE</scope>
    <source>
        <strain evidence="3">Hildebrandi</strain>
    </source>
</reference>
<dbReference type="OrthoDB" id="10600422at2759"/>
<feature type="region of interest" description="Disordered" evidence="1">
    <location>
        <begin position="179"/>
        <end position="206"/>
    </location>
</feature>
<dbReference type="AlphaFoldDB" id="A0A9K3KRZ8"/>
<gene>
    <name evidence="3" type="ORF">IV203_017266</name>
</gene>
<dbReference type="EMBL" id="JAGRRH010000020">
    <property type="protein sequence ID" value="KAG7348561.1"/>
    <property type="molecule type" value="Genomic_DNA"/>
</dbReference>
<reference evidence="3" key="2">
    <citation type="submission" date="2021-04" db="EMBL/GenBank/DDBJ databases">
        <authorList>
            <person name="Podell S."/>
        </authorList>
    </citation>
    <scope>NUCLEOTIDE SEQUENCE</scope>
    <source>
        <strain evidence="3">Hildebrandi</strain>
    </source>
</reference>
<feature type="chain" id="PRO_5039905330" evidence="2">
    <location>
        <begin position="31"/>
        <end position="451"/>
    </location>
</feature>
<protein>
    <submittedName>
        <fullName evidence="3">Na-Ca exchanger/integrin-beta4 domain containing protein</fullName>
    </submittedName>
</protein>
<proteinExistence type="predicted"/>
<comment type="caution">
    <text evidence="3">The sequence shown here is derived from an EMBL/GenBank/DDBJ whole genome shotgun (WGS) entry which is preliminary data.</text>
</comment>
<feature type="signal peptide" evidence="2">
    <location>
        <begin position="1"/>
        <end position="30"/>
    </location>
</feature>
<feature type="region of interest" description="Disordered" evidence="1">
    <location>
        <begin position="117"/>
        <end position="136"/>
    </location>
</feature>